<sequence>MPCSGLVLLVPSSLPRVGFAYWFTTELANYVVILPVLLTLPEIPARGVMLDRLARFRPSLATIMPVVALGLSVVGSIVIGGPGAIAFPVPALLWCSLTYGLFPVTLLVLLSSLAMLGAETADLFRFVHVEDLIDSATSFRLGLTLLALGPLTVATITAVHRKLMLRLDRAVRMDGLTDILARRAYLDQSAALLSRPRPGFWSGVAVLMIDVDHFKQVNDRYGHASGDAVLVAVTDAISGQLRRNDLFGRIGGEEFAITLPDIASADAVTLAERLRHAVERLSVKVGEGQPIRVSVSIGVVHRSRPPAGGLIELLPLADAALYEAKATGRNRIVLCSSSCRAMAAAE</sequence>
<dbReference type="Proteomes" id="UP001144805">
    <property type="component" value="Unassembled WGS sequence"/>
</dbReference>
<dbReference type="AlphaFoldDB" id="A0A9X3IL82"/>
<comment type="catalytic activity">
    <reaction evidence="2">
        <text>2 GTP = 3',3'-c-di-GMP + 2 diphosphate</text>
        <dbReference type="Rhea" id="RHEA:24898"/>
        <dbReference type="ChEBI" id="CHEBI:33019"/>
        <dbReference type="ChEBI" id="CHEBI:37565"/>
        <dbReference type="ChEBI" id="CHEBI:58805"/>
        <dbReference type="EC" id="2.7.7.65"/>
    </reaction>
</comment>
<dbReference type="Pfam" id="PF00990">
    <property type="entry name" value="GGDEF"/>
    <property type="match status" value="1"/>
</dbReference>
<dbReference type="Gene3D" id="3.30.70.270">
    <property type="match status" value="1"/>
</dbReference>
<dbReference type="PANTHER" id="PTHR45138:SF9">
    <property type="entry name" value="DIGUANYLATE CYCLASE DGCM-RELATED"/>
    <property type="match status" value="1"/>
</dbReference>
<dbReference type="InterPro" id="IPR043128">
    <property type="entry name" value="Rev_trsase/Diguanyl_cyclase"/>
</dbReference>
<feature type="domain" description="GGDEF" evidence="4">
    <location>
        <begin position="202"/>
        <end position="337"/>
    </location>
</feature>
<comment type="caution">
    <text evidence="5">The sequence shown here is derived from an EMBL/GenBank/DDBJ whole genome shotgun (WGS) entry which is preliminary data.</text>
</comment>
<keyword evidence="3" id="KW-0812">Transmembrane</keyword>
<proteinExistence type="predicted"/>
<accession>A0A9X3IL82</accession>
<dbReference type="SUPFAM" id="SSF55073">
    <property type="entry name" value="Nucleotide cyclase"/>
    <property type="match status" value="1"/>
</dbReference>
<dbReference type="NCBIfam" id="TIGR00254">
    <property type="entry name" value="GGDEF"/>
    <property type="match status" value="1"/>
</dbReference>
<feature type="transmembrane region" description="Helical" evidence="3">
    <location>
        <begin position="20"/>
        <end position="40"/>
    </location>
</feature>
<evidence type="ECO:0000256" key="2">
    <source>
        <dbReference type="ARBA" id="ARBA00034247"/>
    </source>
</evidence>
<dbReference type="RefSeq" id="WP_266338249.1">
    <property type="nucleotide sequence ID" value="NZ_JAPKNK010000003.1"/>
</dbReference>
<dbReference type="EMBL" id="JAPKNK010000003">
    <property type="protein sequence ID" value="MCX5569271.1"/>
    <property type="molecule type" value="Genomic_DNA"/>
</dbReference>
<evidence type="ECO:0000256" key="3">
    <source>
        <dbReference type="SAM" id="Phobius"/>
    </source>
</evidence>
<dbReference type="EC" id="2.7.7.65" evidence="1"/>
<dbReference type="FunFam" id="3.30.70.270:FF:000001">
    <property type="entry name" value="Diguanylate cyclase domain protein"/>
    <property type="match status" value="1"/>
</dbReference>
<dbReference type="SMART" id="SM00267">
    <property type="entry name" value="GGDEF"/>
    <property type="match status" value="1"/>
</dbReference>
<dbReference type="InterPro" id="IPR000160">
    <property type="entry name" value="GGDEF_dom"/>
</dbReference>
<evidence type="ECO:0000259" key="4">
    <source>
        <dbReference type="PROSITE" id="PS50887"/>
    </source>
</evidence>
<reference evidence="5" key="1">
    <citation type="submission" date="2022-11" db="EMBL/GenBank/DDBJ databases">
        <title>Biodiversity and phylogenetic relationships of bacteria.</title>
        <authorList>
            <person name="Machado R.A.R."/>
            <person name="Bhat A."/>
            <person name="Loulou A."/>
            <person name="Kallel S."/>
        </authorList>
    </citation>
    <scope>NUCLEOTIDE SEQUENCE</scope>
    <source>
        <strain evidence="5">K-TC2</strain>
    </source>
</reference>
<protein>
    <recommendedName>
        <fullName evidence="1">diguanylate cyclase</fullName>
        <ecNumber evidence="1">2.7.7.65</ecNumber>
    </recommendedName>
</protein>
<dbReference type="PANTHER" id="PTHR45138">
    <property type="entry name" value="REGULATORY COMPONENTS OF SENSORY TRANSDUCTION SYSTEM"/>
    <property type="match status" value="1"/>
</dbReference>
<evidence type="ECO:0000256" key="1">
    <source>
        <dbReference type="ARBA" id="ARBA00012528"/>
    </source>
</evidence>
<feature type="transmembrane region" description="Helical" evidence="3">
    <location>
        <begin position="60"/>
        <end position="85"/>
    </location>
</feature>
<dbReference type="CDD" id="cd01949">
    <property type="entry name" value="GGDEF"/>
    <property type="match status" value="1"/>
</dbReference>
<dbReference type="InterPro" id="IPR029787">
    <property type="entry name" value="Nucleotide_cyclase"/>
</dbReference>
<feature type="transmembrane region" description="Helical" evidence="3">
    <location>
        <begin position="91"/>
        <end position="118"/>
    </location>
</feature>
<name>A0A9X3IL82_9HYPH</name>
<organism evidence="5 6">
    <name type="scientific">Kaistia nematophila</name>
    <dbReference type="NCBI Taxonomy" id="2994654"/>
    <lineage>
        <taxon>Bacteria</taxon>
        <taxon>Pseudomonadati</taxon>
        <taxon>Pseudomonadota</taxon>
        <taxon>Alphaproteobacteria</taxon>
        <taxon>Hyphomicrobiales</taxon>
        <taxon>Kaistiaceae</taxon>
        <taxon>Kaistia</taxon>
    </lineage>
</organism>
<dbReference type="GO" id="GO:0052621">
    <property type="term" value="F:diguanylate cyclase activity"/>
    <property type="evidence" value="ECO:0007669"/>
    <property type="project" value="UniProtKB-EC"/>
</dbReference>
<feature type="transmembrane region" description="Helical" evidence="3">
    <location>
        <begin position="139"/>
        <end position="159"/>
    </location>
</feature>
<keyword evidence="3" id="KW-0472">Membrane</keyword>
<evidence type="ECO:0000313" key="5">
    <source>
        <dbReference type="EMBL" id="MCX5569271.1"/>
    </source>
</evidence>
<keyword evidence="3" id="KW-1133">Transmembrane helix</keyword>
<dbReference type="PROSITE" id="PS50887">
    <property type="entry name" value="GGDEF"/>
    <property type="match status" value="1"/>
</dbReference>
<keyword evidence="6" id="KW-1185">Reference proteome</keyword>
<gene>
    <name evidence="5" type="ORF">OSH07_08705</name>
</gene>
<evidence type="ECO:0000313" key="6">
    <source>
        <dbReference type="Proteomes" id="UP001144805"/>
    </source>
</evidence>
<dbReference type="InterPro" id="IPR050469">
    <property type="entry name" value="Diguanylate_Cyclase"/>
</dbReference>